<evidence type="ECO:0000313" key="3">
    <source>
        <dbReference type="Proteomes" id="UP000321258"/>
    </source>
</evidence>
<proteinExistence type="predicted"/>
<dbReference type="AlphaFoldDB" id="A0A512IUJ4"/>
<gene>
    <name evidence="2" type="ORF">MHA02_36960</name>
</gene>
<dbReference type="GO" id="GO:0009360">
    <property type="term" value="C:DNA polymerase III complex"/>
    <property type="evidence" value="ECO:0007669"/>
    <property type="project" value="TreeGrafter"/>
</dbReference>
<evidence type="ECO:0000313" key="2">
    <source>
        <dbReference type="EMBL" id="GEP01309.1"/>
    </source>
</evidence>
<comment type="caution">
    <text evidence="2">The sequence shown here is derived from an EMBL/GenBank/DDBJ whole genome shotgun (WGS) entry which is preliminary data.</text>
</comment>
<dbReference type="PANTHER" id="PTHR11669">
    <property type="entry name" value="REPLICATION FACTOR C / DNA POLYMERASE III GAMMA-TAU SUBUNIT"/>
    <property type="match status" value="1"/>
</dbReference>
<dbReference type="GO" id="GO:0006261">
    <property type="term" value="P:DNA-templated DNA replication"/>
    <property type="evidence" value="ECO:0007669"/>
    <property type="project" value="TreeGrafter"/>
</dbReference>
<dbReference type="Pfam" id="PF13177">
    <property type="entry name" value="DNA_pol3_delta2"/>
    <property type="match status" value="1"/>
</dbReference>
<feature type="region of interest" description="Disordered" evidence="1">
    <location>
        <begin position="1"/>
        <end position="22"/>
    </location>
</feature>
<dbReference type="Gene3D" id="3.40.50.300">
    <property type="entry name" value="P-loop containing nucleotide triphosphate hydrolases"/>
    <property type="match status" value="1"/>
</dbReference>
<feature type="compositionally biased region" description="Basic and acidic residues" evidence="1">
    <location>
        <begin position="1"/>
        <end position="10"/>
    </location>
</feature>
<dbReference type="RefSeq" id="WP_147081490.1">
    <property type="nucleotide sequence ID" value="NZ_BJZT01000041.1"/>
</dbReference>
<name>A0A512IUJ4_9HYPH</name>
<evidence type="ECO:0000256" key="1">
    <source>
        <dbReference type="SAM" id="MobiDB-lite"/>
    </source>
</evidence>
<dbReference type="OrthoDB" id="9811073at2"/>
<keyword evidence="3" id="KW-1185">Reference proteome</keyword>
<dbReference type="SUPFAM" id="SSF52540">
    <property type="entry name" value="P-loop containing nucleoside triphosphate hydrolases"/>
    <property type="match status" value="1"/>
</dbReference>
<organism evidence="2 3">
    <name type="scientific">Methylobacterium haplocladii</name>
    <dbReference type="NCBI Taxonomy" id="1176176"/>
    <lineage>
        <taxon>Bacteria</taxon>
        <taxon>Pseudomonadati</taxon>
        <taxon>Pseudomonadota</taxon>
        <taxon>Alphaproteobacteria</taxon>
        <taxon>Hyphomicrobiales</taxon>
        <taxon>Methylobacteriaceae</taxon>
        <taxon>Methylobacterium</taxon>
    </lineage>
</organism>
<dbReference type="InterPro" id="IPR027417">
    <property type="entry name" value="P-loop_NTPase"/>
</dbReference>
<dbReference type="EMBL" id="BJZT01000041">
    <property type="protein sequence ID" value="GEP01309.1"/>
    <property type="molecule type" value="Genomic_DNA"/>
</dbReference>
<dbReference type="NCBIfam" id="NF005677">
    <property type="entry name" value="PRK07471.1"/>
    <property type="match status" value="1"/>
</dbReference>
<accession>A0A512IUJ4</accession>
<dbReference type="PANTHER" id="PTHR11669:SF8">
    <property type="entry name" value="DNA POLYMERASE III SUBUNIT DELTA"/>
    <property type="match status" value="1"/>
</dbReference>
<dbReference type="Proteomes" id="UP000321258">
    <property type="component" value="Unassembled WGS sequence"/>
</dbReference>
<dbReference type="InterPro" id="IPR050238">
    <property type="entry name" value="DNA_Rep/Repair_Clamp_Loader"/>
</dbReference>
<sequence>MPPELTRETAEAGDLPNIPRPREQNRLIGHAAAEAAFGEALRSGRLHHAWLIGGPRGIGKATLAYRVARRLVADPRTLSAPDSLDVPPGHPAARGVAALSHPNLVALRRVQAPNAKTLPTKIPVEAARKALDLFAETAGGEGGYRVCIVDSAEDLNANSANALLKMVEEPPPRALFLIVSHAPGRLLPTIRSRCRKLSLRPLEQDQVEAVIAGFPPPFAQPELDAISRAAALGEGSVSRAVALLDPATAGVVREVRMLLSSPHDPDWRRILKLADTLSGRDADELFATALDTLQRFLSGEIDRRKGEGAAPLLGLVEAAERMTAKARDAAIYNLDRRPLVLSLFGEVTGAMRHVG</sequence>
<protein>
    <submittedName>
        <fullName evidence="2">DNA polymerase III subunit delta</fullName>
    </submittedName>
</protein>
<reference evidence="2 3" key="1">
    <citation type="submission" date="2019-07" db="EMBL/GenBank/DDBJ databases">
        <title>Whole genome shotgun sequence of Methylobacterium haplocladii NBRC 107714.</title>
        <authorList>
            <person name="Hosoyama A."/>
            <person name="Uohara A."/>
            <person name="Ohji S."/>
            <person name="Ichikawa N."/>
        </authorList>
    </citation>
    <scope>NUCLEOTIDE SEQUENCE [LARGE SCALE GENOMIC DNA]</scope>
    <source>
        <strain evidence="2 3">NBRC 107714</strain>
    </source>
</reference>